<keyword evidence="22" id="KW-0732">Signal</keyword>
<dbReference type="PROSITE" id="PS50011">
    <property type="entry name" value="PROTEIN_KINASE_DOM"/>
    <property type="match status" value="1"/>
</dbReference>
<evidence type="ECO:0000313" key="25">
    <source>
        <dbReference type="Proteomes" id="UP000694547"/>
    </source>
</evidence>
<keyword evidence="9" id="KW-0808">Transferase</keyword>
<dbReference type="GO" id="GO:2000452">
    <property type="term" value="P:regulation of CD8-positive, alpha-beta cytotoxic T cell extravasation"/>
    <property type="evidence" value="ECO:0007669"/>
    <property type="project" value="Ensembl"/>
</dbReference>
<dbReference type="FunFam" id="1.10.510.10:FF:000661">
    <property type="entry name" value="Receptor-interacting serine/threonine-protein kinase 3"/>
    <property type="match status" value="1"/>
</dbReference>
<evidence type="ECO:0000256" key="22">
    <source>
        <dbReference type="SAM" id="SignalP"/>
    </source>
</evidence>
<dbReference type="GO" id="GO:0070301">
    <property type="term" value="P:cellular response to hydrogen peroxide"/>
    <property type="evidence" value="ECO:0007669"/>
    <property type="project" value="Ensembl"/>
</dbReference>
<evidence type="ECO:0000256" key="21">
    <source>
        <dbReference type="SAM" id="MobiDB-lite"/>
    </source>
</evidence>
<comment type="catalytic activity">
    <reaction evidence="16">
        <text>L-threonyl-[protein] + ATP = O-phospho-L-threonyl-[protein] + ADP + H(+)</text>
        <dbReference type="Rhea" id="RHEA:46608"/>
        <dbReference type="Rhea" id="RHEA-COMP:11060"/>
        <dbReference type="Rhea" id="RHEA-COMP:11605"/>
        <dbReference type="ChEBI" id="CHEBI:15378"/>
        <dbReference type="ChEBI" id="CHEBI:30013"/>
        <dbReference type="ChEBI" id="CHEBI:30616"/>
        <dbReference type="ChEBI" id="CHEBI:61977"/>
        <dbReference type="ChEBI" id="CHEBI:456216"/>
        <dbReference type="EC" id="2.7.11.1"/>
    </reaction>
</comment>
<dbReference type="PANTHER" id="PTHR44329:SF297">
    <property type="entry name" value="RECEPTOR-INTERACTING SERINE_THREONINE-PROTEIN KINASE 3"/>
    <property type="match status" value="1"/>
</dbReference>
<dbReference type="GO" id="GO:0051607">
    <property type="term" value="P:defense response to virus"/>
    <property type="evidence" value="ECO:0007669"/>
    <property type="project" value="Ensembl"/>
</dbReference>
<dbReference type="GO" id="GO:0006915">
    <property type="term" value="P:apoptotic process"/>
    <property type="evidence" value="ECO:0007669"/>
    <property type="project" value="UniProtKB-KW"/>
</dbReference>
<evidence type="ECO:0000256" key="11">
    <source>
        <dbReference type="ARBA" id="ARBA00022741"/>
    </source>
</evidence>
<feature type="signal peptide" evidence="22">
    <location>
        <begin position="1"/>
        <end position="18"/>
    </location>
</feature>
<keyword evidence="13" id="KW-0067">ATP-binding</keyword>
<proteinExistence type="inferred from homology"/>
<keyword evidence="25" id="KW-1185">Reference proteome</keyword>
<dbReference type="GO" id="GO:0072593">
    <property type="term" value="P:reactive oxygen species metabolic process"/>
    <property type="evidence" value="ECO:0007669"/>
    <property type="project" value="Ensembl"/>
</dbReference>
<dbReference type="Ensembl" id="ENSPEMT00000024685.2">
    <property type="protein sequence ID" value="ENSPEMP00000020338.2"/>
    <property type="gene ID" value="ENSPEMG00000018329.2"/>
</dbReference>
<evidence type="ECO:0000256" key="4">
    <source>
        <dbReference type="ARBA" id="ARBA00012513"/>
    </source>
</evidence>
<evidence type="ECO:0000256" key="19">
    <source>
        <dbReference type="ARBA" id="ARBA00079155"/>
    </source>
</evidence>
<evidence type="ECO:0000256" key="1">
    <source>
        <dbReference type="ARBA" id="ARBA00004123"/>
    </source>
</evidence>
<keyword evidence="14" id="KW-0832">Ubl conjugation</keyword>
<feature type="region of interest" description="Disordered" evidence="21">
    <location>
        <begin position="247"/>
        <end position="268"/>
    </location>
</feature>
<dbReference type="GO" id="GO:0032649">
    <property type="term" value="P:regulation of type II interferon production"/>
    <property type="evidence" value="ECO:0007669"/>
    <property type="project" value="Ensembl"/>
</dbReference>
<dbReference type="EC" id="2.7.11.1" evidence="4"/>
<keyword evidence="10" id="KW-0053">Apoptosis</keyword>
<evidence type="ECO:0000256" key="13">
    <source>
        <dbReference type="ARBA" id="ARBA00022840"/>
    </source>
</evidence>
<keyword evidence="12" id="KW-0418">Kinase</keyword>
<name>A0A8C8TUR0_PERMB</name>
<dbReference type="Proteomes" id="UP000694547">
    <property type="component" value="Chromosome 9"/>
</dbReference>
<keyword evidence="11" id="KW-0547">Nucleotide-binding</keyword>
<evidence type="ECO:0000256" key="3">
    <source>
        <dbReference type="ARBA" id="ARBA00005843"/>
    </source>
</evidence>
<keyword evidence="6" id="KW-0723">Serine/threonine-protein kinase</keyword>
<evidence type="ECO:0000256" key="8">
    <source>
        <dbReference type="ARBA" id="ARBA00022590"/>
    </source>
</evidence>
<evidence type="ECO:0000256" key="14">
    <source>
        <dbReference type="ARBA" id="ARBA00022843"/>
    </source>
</evidence>
<dbReference type="InterPro" id="IPR051681">
    <property type="entry name" value="Ser/Thr_Kinases-Pseudokinases"/>
</dbReference>
<reference evidence="24 25" key="1">
    <citation type="submission" date="2018-10" db="EMBL/GenBank/DDBJ databases">
        <title>Improved assembly of the deer mouse Peromyscus maniculatus genome.</title>
        <authorList>
            <person name="Lassance J.-M."/>
            <person name="Hoekstra H.E."/>
        </authorList>
    </citation>
    <scope>NUCLEOTIDE SEQUENCE [LARGE SCALE GENOMIC DNA]</scope>
</reference>
<dbReference type="AlphaFoldDB" id="A0A8C8TUR0"/>
<dbReference type="InterPro" id="IPR011009">
    <property type="entry name" value="Kinase-like_dom_sf"/>
</dbReference>
<dbReference type="GO" id="GO:0097528">
    <property type="term" value="P:execution phase of necroptosis"/>
    <property type="evidence" value="ECO:0007669"/>
    <property type="project" value="Ensembl"/>
</dbReference>
<dbReference type="InterPro" id="IPR008271">
    <property type="entry name" value="Ser/Thr_kinase_AS"/>
</dbReference>
<evidence type="ECO:0000256" key="2">
    <source>
        <dbReference type="ARBA" id="ARBA00004514"/>
    </source>
</evidence>
<evidence type="ECO:0000256" key="18">
    <source>
        <dbReference type="ARBA" id="ARBA00071065"/>
    </source>
</evidence>
<dbReference type="GO" id="GO:0033077">
    <property type="term" value="P:T cell differentiation in thymus"/>
    <property type="evidence" value="ECO:0007669"/>
    <property type="project" value="Ensembl"/>
</dbReference>
<dbReference type="Pfam" id="PF12721">
    <property type="entry name" value="RHIM"/>
    <property type="match status" value="1"/>
</dbReference>
<evidence type="ECO:0000256" key="10">
    <source>
        <dbReference type="ARBA" id="ARBA00022703"/>
    </source>
</evidence>
<dbReference type="SMART" id="SM00220">
    <property type="entry name" value="S_TKc"/>
    <property type="match status" value="1"/>
</dbReference>
<feature type="domain" description="Protein kinase" evidence="23">
    <location>
        <begin position="1"/>
        <end position="227"/>
    </location>
</feature>
<evidence type="ECO:0000259" key="23">
    <source>
        <dbReference type="PROSITE" id="PS50011"/>
    </source>
</evidence>
<dbReference type="GO" id="GO:0070235">
    <property type="term" value="P:regulation of activation-induced cell death of T cells"/>
    <property type="evidence" value="ECO:0007669"/>
    <property type="project" value="Ensembl"/>
</dbReference>
<evidence type="ECO:0000256" key="6">
    <source>
        <dbReference type="ARBA" id="ARBA00022527"/>
    </source>
</evidence>
<dbReference type="GO" id="GO:0048536">
    <property type="term" value="P:spleen development"/>
    <property type="evidence" value="ECO:0007669"/>
    <property type="project" value="Ensembl"/>
</dbReference>
<evidence type="ECO:0000313" key="24">
    <source>
        <dbReference type="Ensembl" id="ENSPEMP00000020338.2"/>
    </source>
</evidence>
<dbReference type="GO" id="GO:0004706">
    <property type="term" value="F:JUN kinase kinase kinase activity"/>
    <property type="evidence" value="ECO:0007669"/>
    <property type="project" value="TreeGrafter"/>
</dbReference>
<dbReference type="GO" id="GO:0001914">
    <property type="term" value="P:regulation of T cell mediated cytotoxicity"/>
    <property type="evidence" value="ECO:0007669"/>
    <property type="project" value="Ensembl"/>
</dbReference>
<comment type="similarity">
    <text evidence="3">Belongs to the protein kinase superfamily. TKL Ser/Thr protein kinase family.</text>
</comment>
<evidence type="ECO:0000256" key="20">
    <source>
        <dbReference type="ARBA" id="ARBA00081897"/>
    </source>
</evidence>
<keyword evidence="7" id="KW-0597">Phosphoprotein</keyword>
<evidence type="ECO:0000256" key="12">
    <source>
        <dbReference type="ARBA" id="ARBA00022777"/>
    </source>
</evidence>
<feature type="region of interest" description="Disordered" evidence="21">
    <location>
        <begin position="320"/>
        <end position="360"/>
    </location>
</feature>
<dbReference type="GO" id="GO:0046006">
    <property type="term" value="P:regulation of activated T cell proliferation"/>
    <property type="evidence" value="ECO:0007669"/>
    <property type="project" value="Ensembl"/>
</dbReference>
<comment type="catalytic activity">
    <reaction evidence="17">
        <text>L-seryl-[protein] + ATP = O-phospho-L-seryl-[protein] + ADP + H(+)</text>
        <dbReference type="Rhea" id="RHEA:17989"/>
        <dbReference type="Rhea" id="RHEA-COMP:9863"/>
        <dbReference type="Rhea" id="RHEA-COMP:11604"/>
        <dbReference type="ChEBI" id="CHEBI:15378"/>
        <dbReference type="ChEBI" id="CHEBI:29999"/>
        <dbReference type="ChEBI" id="CHEBI:30616"/>
        <dbReference type="ChEBI" id="CHEBI:83421"/>
        <dbReference type="ChEBI" id="CHEBI:456216"/>
        <dbReference type="EC" id="2.7.11.1"/>
    </reaction>
</comment>
<sequence length="421" mass="45762">MAKLRNQHVLLLLGVTETLEWDYVSGPALVTRFMENGSLAGLLQPTCPRPWPLLCRLLQEVVLGMCYLHSLDPVLLHRDLKPSNVLLDPELHAKIADFGLSTFQGGSQSGSGSRSRDPGGTLAYLAPELLVDVNQKASPASDIYSFGILMWAVLTGREAELVDHTSLVHGAVFERQNRPPLTELPLSSPETPGLEVLKELMVRCWHSEPKDRPSFQDCQPKTNKTYILVRDKVDDAVSEVKQYLSQHRNSDSKLSALEPGQRAAEMDGPGKATVSEMLDRLHLQQGVRPVPEKGISLTERRGARAEPTGHATTAVTSTDTVAGTPHIPRTLPSRGPAPSPNFTETPGPHPQRNQGDQRHGTTWTSWVPGPNAAAGPPSVTITNCSGVQIGNNNHLAIPPRTALPKKGPAHCGRGRGWPLRK</sequence>
<dbReference type="GO" id="GO:0005634">
    <property type="term" value="C:nucleus"/>
    <property type="evidence" value="ECO:0007669"/>
    <property type="project" value="UniProtKB-SubCell"/>
</dbReference>
<feature type="chain" id="PRO_5034700256" description="Receptor-interacting serine/threonine-protein kinase 3" evidence="22">
    <location>
        <begin position="19"/>
        <end position="421"/>
    </location>
</feature>
<dbReference type="Pfam" id="PF07714">
    <property type="entry name" value="PK_Tyr_Ser-Thr"/>
    <property type="match status" value="1"/>
</dbReference>
<evidence type="ECO:0000256" key="5">
    <source>
        <dbReference type="ARBA" id="ARBA00022490"/>
    </source>
</evidence>
<evidence type="ECO:0000256" key="16">
    <source>
        <dbReference type="ARBA" id="ARBA00047899"/>
    </source>
</evidence>
<evidence type="ECO:0000256" key="15">
    <source>
        <dbReference type="ARBA" id="ARBA00023242"/>
    </source>
</evidence>
<dbReference type="GO" id="GO:0005524">
    <property type="term" value="F:ATP binding"/>
    <property type="evidence" value="ECO:0007669"/>
    <property type="project" value="UniProtKB-KW"/>
</dbReference>
<evidence type="ECO:0000256" key="9">
    <source>
        <dbReference type="ARBA" id="ARBA00022679"/>
    </source>
</evidence>
<reference evidence="24" key="2">
    <citation type="submission" date="2025-08" db="UniProtKB">
        <authorList>
            <consortium name="Ensembl"/>
        </authorList>
    </citation>
    <scope>IDENTIFICATION</scope>
</reference>
<feature type="region of interest" description="Disordered" evidence="21">
    <location>
        <begin position="398"/>
        <end position="421"/>
    </location>
</feature>
<dbReference type="GO" id="GO:0060545">
    <property type="term" value="P:positive regulation of necroptotic process"/>
    <property type="evidence" value="ECO:0007669"/>
    <property type="project" value="Ensembl"/>
</dbReference>
<dbReference type="InterPro" id="IPR000719">
    <property type="entry name" value="Prot_kinase_dom"/>
</dbReference>
<protein>
    <recommendedName>
        <fullName evidence="18">Receptor-interacting serine/threonine-protein kinase 3</fullName>
        <ecNumber evidence="4">2.7.11.1</ecNumber>
    </recommendedName>
    <alternativeName>
        <fullName evidence="19">RIP-like protein kinase 3</fullName>
    </alternativeName>
    <alternativeName>
        <fullName evidence="20">Receptor-interacting protein 3</fullName>
    </alternativeName>
</protein>
<evidence type="ECO:0000256" key="17">
    <source>
        <dbReference type="ARBA" id="ARBA00048679"/>
    </source>
</evidence>
<keyword evidence="5" id="KW-0963">Cytoplasm</keyword>
<dbReference type="GO" id="GO:2001244">
    <property type="term" value="P:positive regulation of intrinsic apoptotic signaling pathway"/>
    <property type="evidence" value="ECO:0007669"/>
    <property type="project" value="Ensembl"/>
</dbReference>
<dbReference type="GeneTree" id="ENSGT00940000160206"/>
<dbReference type="Gene3D" id="1.10.510.10">
    <property type="entry name" value="Transferase(Phosphotransferase) domain 1"/>
    <property type="match status" value="1"/>
</dbReference>
<dbReference type="GO" id="GO:0048538">
    <property type="term" value="P:thymus development"/>
    <property type="evidence" value="ECO:0007669"/>
    <property type="project" value="Ensembl"/>
</dbReference>
<comment type="subcellular location">
    <subcellularLocation>
        <location evidence="2">Cytoplasm</location>
        <location evidence="2">Cytosol</location>
    </subcellularLocation>
    <subcellularLocation>
        <location evidence="1">Nucleus</location>
    </subcellularLocation>
</comment>
<dbReference type="PANTHER" id="PTHR44329">
    <property type="entry name" value="SERINE/THREONINE-PROTEIN KINASE TNNI3K-RELATED"/>
    <property type="match status" value="1"/>
</dbReference>
<dbReference type="GO" id="GO:0038061">
    <property type="term" value="P:non-canonical NF-kappaB signal transduction"/>
    <property type="evidence" value="ECO:0007669"/>
    <property type="project" value="Ensembl"/>
</dbReference>
<dbReference type="InterPro" id="IPR001245">
    <property type="entry name" value="Ser-Thr/Tyr_kinase_cat_dom"/>
</dbReference>
<keyword evidence="8" id="KW-1210">Necrosis</keyword>
<dbReference type="GO" id="GO:2000379">
    <property type="term" value="P:positive regulation of reactive oxygen species metabolic process"/>
    <property type="evidence" value="ECO:0007669"/>
    <property type="project" value="Ensembl"/>
</dbReference>
<dbReference type="GO" id="GO:0005829">
    <property type="term" value="C:cytosol"/>
    <property type="evidence" value="ECO:0007669"/>
    <property type="project" value="UniProtKB-SubCell"/>
</dbReference>
<dbReference type="InterPro" id="IPR025735">
    <property type="entry name" value="RHIM"/>
</dbReference>
<dbReference type="PROSITE" id="PS00108">
    <property type="entry name" value="PROTEIN_KINASE_ST"/>
    <property type="match status" value="1"/>
</dbReference>
<dbReference type="GO" id="GO:0048535">
    <property type="term" value="P:lymph node development"/>
    <property type="evidence" value="ECO:0007669"/>
    <property type="project" value="Ensembl"/>
</dbReference>
<reference evidence="24" key="3">
    <citation type="submission" date="2025-09" db="UniProtKB">
        <authorList>
            <consortium name="Ensembl"/>
        </authorList>
    </citation>
    <scope>IDENTIFICATION</scope>
</reference>
<organism evidence="24 25">
    <name type="scientific">Peromyscus maniculatus bairdii</name>
    <name type="common">Prairie deer mouse</name>
    <dbReference type="NCBI Taxonomy" id="230844"/>
    <lineage>
        <taxon>Eukaryota</taxon>
        <taxon>Metazoa</taxon>
        <taxon>Chordata</taxon>
        <taxon>Craniata</taxon>
        <taxon>Vertebrata</taxon>
        <taxon>Euteleostomi</taxon>
        <taxon>Mammalia</taxon>
        <taxon>Eutheria</taxon>
        <taxon>Euarchontoglires</taxon>
        <taxon>Glires</taxon>
        <taxon>Rodentia</taxon>
        <taxon>Myomorpha</taxon>
        <taxon>Muroidea</taxon>
        <taxon>Cricetidae</taxon>
        <taxon>Neotominae</taxon>
        <taxon>Peromyscus</taxon>
    </lineage>
</organism>
<accession>A0A8C8TUR0</accession>
<keyword evidence="15" id="KW-0539">Nucleus</keyword>
<dbReference type="SUPFAM" id="SSF56112">
    <property type="entry name" value="Protein kinase-like (PK-like)"/>
    <property type="match status" value="1"/>
</dbReference>
<evidence type="ECO:0000256" key="7">
    <source>
        <dbReference type="ARBA" id="ARBA00022553"/>
    </source>
</evidence>
<dbReference type="GO" id="GO:0043029">
    <property type="term" value="P:T cell homeostasis"/>
    <property type="evidence" value="ECO:0007669"/>
    <property type="project" value="Ensembl"/>
</dbReference>